<proteinExistence type="predicted"/>
<evidence type="ECO:0000313" key="2">
    <source>
        <dbReference type="Proteomes" id="UP000019804"/>
    </source>
</evidence>
<gene>
    <name evidence="1" type="ORF">EURHEDRAFT_417657</name>
</gene>
<organism evidence="1 2">
    <name type="scientific">Aspergillus ruber (strain CBS 135680)</name>
    <dbReference type="NCBI Taxonomy" id="1388766"/>
    <lineage>
        <taxon>Eukaryota</taxon>
        <taxon>Fungi</taxon>
        <taxon>Dikarya</taxon>
        <taxon>Ascomycota</taxon>
        <taxon>Pezizomycotina</taxon>
        <taxon>Eurotiomycetes</taxon>
        <taxon>Eurotiomycetidae</taxon>
        <taxon>Eurotiales</taxon>
        <taxon>Aspergillaceae</taxon>
        <taxon>Aspergillus</taxon>
        <taxon>Aspergillus subgen. Aspergillus</taxon>
    </lineage>
</organism>
<sequence>MEAIKTNKLLSETTHNHMGLLHVNRLPLIFLSSPDSIFSSMATSWFRQEYQFVNIF</sequence>
<reference evidence="2" key="1">
    <citation type="journal article" date="2014" name="Nat. Commun.">
        <title>Genomic adaptations of the halophilic Dead Sea filamentous fungus Eurotium rubrum.</title>
        <authorList>
            <person name="Kis-Papo T."/>
            <person name="Weig A.R."/>
            <person name="Riley R."/>
            <person name="Persoh D."/>
            <person name="Salamov A."/>
            <person name="Sun H."/>
            <person name="Lipzen A."/>
            <person name="Wasser S.P."/>
            <person name="Rambold G."/>
            <person name="Grigoriev I.V."/>
            <person name="Nevo E."/>
        </authorList>
    </citation>
    <scope>NUCLEOTIDE SEQUENCE [LARGE SCALE GENOMIC DNA]</scope>
    <source>
        <strain evidence="2">CBS 135680</strain>
    </source>
</reference>
<name>A0A017RZN0_ASPRC</name>
<evidence type="ECO:0000313" key="1">
    <source>
        <dbReference type="EMBL" id="EYE90243.1"/>
    </source>
</evidence>
<accession>A0A017RZN0</accession>
<dbReference type="Proteomes" id="UP000019804">
    <property type="component" value="Unassembled WGS sequence"/>
</dbReference>
<dbReference type="RefSeq" id="XP_040633933.1">
    <property type="nucleotide sequence ID" value="XM_040783258.1"/>
</dbReference>
<dbReference type="GeneID" id="63698382"/>
<dbReference type="HOGENOM" id="CLU_3013824_0_0_1"/>
<dbReference type="EMBL" id="KK088465">
    <property type="protein sequence ID" value="EYE90243.1"/>
    <property type="molecule type" value="Genomic_DNA"/>
</dbReference>
<protein>
    <submittedName>
        <fullName evidence="1">Uncharacterized protein</fullName>
    </submittedName>
</protein>
<dbReference type="AlphaFoldDB" id="A0A017RZN0"/>
<keyword evidence="2" id="KW-1185">Reference proteome</keyword>